<evidence type="ECO:0000256" key="3">
    <source>
        <dbReference type="ARBA" id="ARBA00022777"/>
    </source>
</evidence>
<evidence type="ECO:0000256" key="4">
    <source>
        <dbReference type="ARBA" id="ARBA00022840"/>
    </source>
</evidence>
<dbReference type="InterPro" id="IPR011009">
    <property type="entry name" value="Kinase-like_dom_sf"/>
</dbReference>
<evidence type="ECO:0000259" key="8">
    <source>
        <dbReference type="PROSITE" id="PS50011"/>
    </source>
</evidence>
<dbReference type="PROSITE" id="PS00107">
    <property type="entry name" value="PROTEIN_KINASE_ATP"/>
    <property type="match status" value="1"/>
</dbReference>
<dbReference type="GO" id="GO:0005524">
    <property type="term" value="F:ATP binding"/>
    <property type="evidence" value="ECO:0007669"/>
    <property type="project" value="UniProtKB-UniRule"/>
</dbReference>
<sequence length="300" mass="33738">MDEDCWRQAFARGEVQVLGRLGEGTGGAVTRCKLARIPTIFALKSIPADPDPVIQRQILRELSINRSVDSPHIAEYYGAYLDEKQGVINIAMEFCEGGSLDSLYKQVKRRGGRTGERVLGRVAHGVLQGLTYLHSRKIIHRDIKPSNILLTLEGGVKLCDFGVSGELVNSLAGTFTGTSYYMAPERIQGQPYTVTSDIWSLGLTLMEVATNKFPFMQDDGAQLMPIELLSVIVSAEPPTLLDEPDVGVKWSRPFRHFLKVCLERNRQNRPSPREMLEHPWVTGIMAKRVDMARWIYEVWH</sequence>
<evidence type="ECO:0000256" key="1">
    <source>
        <dbReference type="ARBA" id="ARBA00022679"/>
    </source>
</evidence>
<dbReference type="Gene3D" id="1.10.510.10">
    <property type="entry name" value="Transferase(Phosphotransferase) domain 1"/>
    <property type="match status" value="1"/>
</dbReference>
<dbReference type="OrthoDB" id="10252354at2759"/>
<keyword evidence="7" id="KW-0723">Serine/threonine-protein kinase</keyword>
<dbReference type="PANTHER" id="PTHR47448">
    <property type="entry name" value="DUAL SPECIFICITY MITOGEN-ACTIVATED PROTEIN KINASE KINASE DSOR1-LIKE PROTEIN"/>
    <property type="match status" value="1"/>
</dbReference>
<feature type="binding site" evidence="6">
    <location>
        <position position="44"/>
    </location>
    <ligand>
        <name>ATP</name>
        <dbReference type="ChEBI" id="CHEBI:30616"/>
    </ligand>
</feature>
<name>A0A1Y2FFJ5_PROLT</name>
<keyword evidence="2 6" id="KW-0547">Nucleotide-binding</keyword>
<organism evidence="9 10">
    <name type="scientific">Protomyces lactucae-debilis</name>
    <dbReference type="NCBI Taxonomy" id="2754530"/>
    <lineage>
        <taxon>Eukaryota</taxon>
        <taxon>Fungi</taxon>
        <taxon>Dikarya</taxon>
        <taxon>Ascomycota</taxon>
        <taxon>Taphrinomycotina</taxon>
        <taxon>Taphrinomycetes</taxon>
        <taxon>Taphrinales</taxon>
        <taxon>Protomycetaceae</taxon>
        <taxon>Protomyces</taxon>
    </lineage>
</organism>
<comment type="similarity">
    <text evidence="5">Belongs to the protein kinase superfamily. STE Ser/Thr protein kinase family. MAP kinase kinase subfamily.</text>
</comment>
<evidence type="ECO:0000256" key="5">
    <source>
        <dbReference type="ARBA" id="ARBA00038035"/>
    </source>
</evidence>
<keyword evidence="1" id="KW-0808">Transferase</keyword>
<dbReference type="RefSeq" id="XP_040725190.1">
    <property type="nucleotide sequence ID" value="XM_040871934.1"/>
</dbReference>
<accession>A0A1Y2FFJ5</accession>
<evidence type="ECO:0000313" key="9">
    <source>
        <dbReference type="EMBL" id="ORY82056.1"/>
    </source>
</evidence>
<dbReference type="EMBL" id="MCFI01000010">
    <property type="protein sequence ID" value="ORY82056.1"/>
    <property type="molecule type" value="Genomic_DNA"/>
</dbReference>
<dbReference type="InterPro" id="IPR000719">
    <property type="entry name" value="Prot_kinase_dom"/>
</dbReference>
<evidence type="ECO:0000256" key="7">
    <source>
        <dbReference type="RuleBase" id="RU000304"/>
    </source>
</evidence>
<reference evidence="9 10" key="1">
    <citation type="submission" date="2016-07" db="EMBL/GenBank/DDBJ databases">
        <title>Pervasive Adenine N6-methylation of Active Genes in Fungi.</title>
        <authorList>
            <consortium name="DOE Joint Genome Institute"/>
            <person name="Mondo S.J."/>
            <person name="Dannebaum R.O."/>
            <person name="Kuo R.C."/>
            <person name="Labutti K."/>
            <person name="Haridas S."/>
            <person name="Kuo A."/>
            <person name="Salamov A."/>
            <person name="Ahrendt S.R."/>
            <person name="Lipzen A."/>
            <person name="Sullivan W."/>
            <person name="Andreopoulos W.B."/>
            <person name="Clum A."/>
            <person name="Lindquist E."/>
            <person name="Daum C."/>
            <person name="Ramamoorthy G.K."/>
            <person name="Gryganskyi A."/>
            <person name="Culley D."/>
            <person name="Magnuson J.K."/>
            <person name="James T.Y."/>
            <person name="O'Malley M.A."/>
            <person name="Stajich J.E."/>
            <person name="Spatafora J.W."/>
            <person name="Visel A."/>
            <person name="Grigoriev I.V."/>
        </authorList>
    </citation>
    <scope>NUCLEOTIDE SEQUENCE [LARGE SCALE GENOMIC DNA]</scope>
    <source>
        <strain evidence="9 10">12-1054</strain>
    </source>
</reference>
<dbReference type="Gene3D" id="3.30.200.20">
    <property type="entry name" value="Phosphorylase Kinase, domain 1"/>
    <property type="match status" value="1"/>
</dbReference>
<dbReference type="OMA" id="HKVTHRR"/>
<feature type="domain" description="Protein kinase" evidence="8">
    <location>
        <begin position="15"/>
        <end position="281"/>
    </location>
</feature>
<proteinExistence type="inferred from homology"/>
<evidence type="ECO:0000256" key="2">
    <source>
        <dbReference type="ARBA" id="ARBA00022741"/>
    </source>
</evidence>
<dbReference type="InterPro" id="IPR008271">
    <property type="entry name" value="Ser/Thr_kinase_AS"/>
</dbReference>
<dbReference type="GO" id="GO:0000165">
    <property type="term" value="P:MAPK cascade"/>
    <property type="evidence" value="ECO:0007669"/>
    <property type="project" value="UniProtKB-ARBA"/>
</dbReference>
<dbReference type="PROSITE" id="PS00108">
    <property type="entry name" value="PROTEIN_KINASE_ST"/>
    <property type="match status" value="1"/>
</dbReference>
<dbReference type="InterPro" id="IPR050915">
    <property type="entry name" value="MAP_kinase_kinase"/>
</dbReference>
<keyword evidence="3 9" id="KW-0418">Kinase</keyword>
<dbReference type="STRING" id="56484.A0A1Y2FFJ5"/>
<dbReference type="GeneID" id="63788533"/>
<keyword evidence="10" id="KW-1185">Reference proteome</keyword>
<dbReference type="FunFam" id="1.10.510.10:FF:000263">
    <property type="entry name" value="MAP kinase skh1/pek1"/>
    <property type="match status" value="1"/>
</dbReference>
<dbReference type="Proteomes" id="UP000193685">
    <property type="component" value="Unassembled WGS sequence"/>
</dbReference>
<comment type="caution">
    <text evidence="9">The sequence shown here is derived from an EMBL/GenBank/DDBJ whole genome shotgun (WGS) entry which is preliminary data.</text>
</comment>
<dbReference type="SUPFAM" id="SSF56112">
    <property type="entry name" value="Protein kinase-like (PK-like)"/>
    <property type="match status" value="1"/>
</dbReference>
<protein>
    <submittedName>
        <fullName evidence="9">Kinase-like domain-containing protein</fullName>
    </submittedName>
</protein>
<dbReference type="PANTHER" id="PTHR47448:SF5">
    <property type="entry name" value="MITOGEN-ACTIVATED PROTEIN KINASE KINAE MKK2"/>
    <property type="match status" value="1"/>
</dbReference>
<dbReference type="AlphaFoldDB" id="A0A1Y2FFJ5"/>
<gene>
    <name evidence="9" type="ORF">BCR37DRAFT_402766</name>
</gene>
<keyword evidence="4 6" id="KW-0067">ATP-binding</keyword>
<dbReference type="Pfam" id="PF00069">
    <property type="entry name" value="Pkinase"/>
    <property type="match status" value="1"/>
</dbReference>
<evidence type="ECO:0000313" key="10">
    <source>
        <dbReference type="Proteomes" id="UP000193685"/>
    </source>
</evidence>
<evidence type="ECO:0000256" key="6">
    <source>
        <dbReference type="PROSITE-ProRule" id="PRU10141"/>
    </source>
</evidence>
<dbReference type="GO" id="GO:0004674">
    <property type="term" value="F:protein serine/threonine kinase activity"/>
    <property type="evidence" value="ECO:0007669"/>
    <property type="project" value="UniProtKB-KW"/>
</dbReference>
<dbReference type="InterPro" id="IPR017441">
    <property type="entry name" value="Protein_kinase_ATP_BS"/>
</dbReference>
<dbReference type="PROSITE" id="PS50011">
    <property type="entry name" value="PROTEIN_KINASE_DOM"/>
    <property type="match status" value="1"/>
</dbReference>
<dbReference type="SMART" id="SM00220">
    <property type="entry name" value="S_TKc"/>
    <property type="match status" value="1"/>
</dbReference>